<organism evidence="1 2">
    <name type="scientific">Clostridium neonatale</name>
    <dbReference type="NCBI Taxonomy" id="137838"/>
    <lineage>
        <taxon>Bacteria</taxon>
        <taxon>Bacillati</taxon>
        <taxon>Bacillota</taxon>
        <taxon>Clostridia</taxon>
        <taxon>Eubacteriales</taxon>
        <taxon>Clostridiaceae</taxon>
        <taxon>Clostridium</taxon>
    </lineage>
</organism>
<evidence type="ECO:0000313" key="1">
    <source>
        <dbReference type="EMBL" id="CAG9711245.1"/>
    </source>
</evidence>
<dbReference type="Proteomes" id="UP000789738">
    <property type="component" value="Unassembled WGS sequence"/>
</dbReference>
<gene>
    <name evidence="1" type="ORF">CNEO_45167</name>
</gene>
<proteinExistence type="predicted"/>
<dbReference type="AlphaFoldDB" id="A0AA86JNU4"/>
<accession>A0AA86JNU4</accession>
<evidence type="ECO:0000313" key="2">
    <source>
        <dbReference type="Proteomes" id="UP000789738"/>
    </source>
</evidence>
<name>A0AA86JNU4_9CLOT</name>
<reference evidence="1" key="1">
    <citation type="submission" date="2021-10" db="EMBL/GenBank/DDBJ databases">
        <authorList>
            <person name="Mesa V."/>
        </authorList>
    </citation>
    <scope>NUCLEOTIDE SEQUENCE</scope>
    <source>
        <strain evidence="1">CC3_PB</strain>
    </source>
</reference>
<comment type="caution">
    <text evidence="1">The sequence shown here is derived from an EMBL/GenBank/DDBJ whole genome shotgun (WGS) entry which is preliminary data.</text>
</comment>
<sequence>MKAGNSEGLEGVGSKLKSVLGVSIGAIKIFIISKNPYIN</sequence>
<dbReference type="EMBL" id="CAKJVE010000004">
    <property type="protein sequence ID" value="CAG9711245.1"/>
    <property type="molecule type" value="Genomic_DNA"/>
</dbReference>
<protein>
    <submittedName>
        <fullName evidence="1">Uncharacterized protein</fullName>
    </submittedName>
</protein>